<dbReference type="InterPro" id="IPR029058">
    <property type="entry name" value="AB_hydrolase_fold"/>
</dbReference>
<dbReference type="RefSeq" id="WP_143909914.1">
    <property type="nucleotide sequence ID" value="NZ_CP041765.1"/>
</dbReference>
<dbReference type="SUPFAM" id="SSF53474">
    <property type="entry name" value="alpha/beta-Hydrolases"/>
    <property type="match status" value="1"/>
</dbReference>
<feature type="domain" description="AB hydrolase-1" evidence="1">
    <location>
        <begin position="35"/>
        <end position="133"/>
    </location>
</feature>
<gene>
    <name evidence="2" type="ORF">FO059_15760</name>
</gene>
<dbReference type="PANTHER" id="PTHR43433:SF10">
    <property type="entry name" value="AB HYDROLASE-1 DOMAIN-CONTAINING PROTEIN"/>
    <property type="match status" value="1"/>
</dbReference>
<evidence type="ECO:0000313" key="2">
    <source>
        <dbReference type="EMBL" id="QDQ98509.1"/>
    </source>
</evidence>
<dbReference type="InterPro" id="IPR050471">
    <property type="entry name" value="AB_hydrolase"/>
</dbReference>
<dbReference type="EMBL" id="CP041765">
    <property type="protein sequence ID" value="QDQ98509.1"/>
    <property type="molecule type" value="Genomic_DNA"/>
</dbReference>
<sequence>MTDITSPRLEGKVLVGPERDRVLSFSEFGVPHARPVVWLHGTPGSRRQVPVEAREFAERENVRIIGIDRPGIGSSTAHVYKSFHEFTDDLAIVADNLGLDEMSVVGLSGGGPYTLAAARYLPDRVRSCAVLGGVAPTRGEDAVDGGLAGFGAMVAPLVSLGRVPIGMALTSLVRVVKPFASQIIDAYGFLSPEGDRNLLARPEFKAMFIDDLLNGSRKQFSAPFSDIMLFSKEWDFRLADVDKPVHWYHGDADHIVPETHGEHCVRMLPRADMTLLHGESHLGGMGVAEDILARVLADWDRP</sequence>
<reference evidence="2 3" key="2">
    <citation type="submission" date="2019-07" db="EMBL/GenBank/DDBJ databases">
        <authorList>
            <person name="Huang Y."/>
        </authorList>
    </citation>
    <scope>NUCLEOTIDE SEQUENCE [LARGE SCALE GENOMIC DNA]</scope>
    <source>
        <strain evidence="2 3">HY188</strain>
    </source>
</reference>
<dbReference type="Pfam" id="PF00561">
    <property type="entry name" value="Abhydrolase_1"/>
    <property type="match status" value="1"/>
</dbReference>
<reference evidence="2 3" key="1">
    <citation type="submission" date="2019-07" db="EMBL/GenBank/DDBJ databases">
        <title>Tomitella cavernea sp. nov., an actinomycete isolated from soil.</title>
        <authorList>
            <person name="Cheng J."/>
        </authorList>
    </citation>
    <scope>NUCLEOTIDE SEQUENCE [LARGE SCALE GENOMIC DNA]</scope>
    <source>
        <strain evidence="2 3">HY188</strain>
    </source>
</reference>
<dbReference type="KEGG" id="toy:FO059_15760"/>
<dbReference type="Proteomes" id="UP000317344">
    <property type="component" value="Chromosome"/>
</dbReference>
<dbReference type="GO" id="GO:0016787">
    <property type="term" value="F:hydrolase activity"/>
    <property type="evidence" value="ECO:0007669"/>
    <property type="project" value="UniProtKB-KW"/>
</dbReference>
<dbReference type="InterPro" id="IPR000073">
    <property type="entry name" value="AB_hydrolase_1"/>
</dbReference>
<name>A0A516X619_9ACTN</name>
<accession>A0A516X619</accession>
<protein>
    <submittedName>
        <fullName evidence="2">Alpha/beta hydrolase</fullName>
    </submittedName>
</protein>
<organism evidence="2 3">
    <name type="scientific">Tomitella fengzijianii</name>
    <dbReference type="NCBI Taxonomy" id="2597660"/>
    <lineage>
        <taxon>Bacteria</taxon>
        <taxon>Bacillati</taxon>
        <taxon>Actinomycetota</taxon>
        <taxon>Actinomycetes</taxon>
        <taxon>Mycobacteriales</taxon>
        <taxon>Tomitella</taxon>
    </lineage>
</organism>
<dbReference type="Gene3D" id="3.40.50.1820">
    <property type="entry name" value="alpha/beta hydrolase"/>
    <property type="match status" value="1"/>
</dbReference>
<dbReference type="AlphaFoldDB" id="A0A516X619"/>
<dbReference type="PANTHER" id="PTHR43433">
    <property type="entry name" value="HYDROLASE, ALPHA/BETA FOLD FAMILY PROTEIN"/>
    <property type="match status" value="1"/>
</dbReference>
<keyword evidence="2" id="KW-0378">Hydrolase</keyword>
<dbReference type="OrthoDB" id="9800988at2"/>
<proteinExistence type="predicted"/>
<evidence type="ECO:0000259" key="1">
    <source>
        <dbReference type="Pfam" id="PF00561"/>
    </source>
</evidence>
<evidence type="ECO:0000313" key="3">
    <source>
        <dbReference type="Proteomes" id="UP000317344"/>
    </source>
</evidence>
<keyword evidence="3" id="KW-1185">Reference proteome</keyword>